<dbReference type="InterPro" id="IPR017452">
    <property type="entry name" value="GPCR_Rhodpsn_7TM"/>
</dbReference>
<sequence>MFIPNDTQFHPSSFLLVGIPGLESAHIWIGIPFLFVYLVALLGNAALLFVIQTDNSLHEPMYYFLAMLDSIDMGLSTATIPQMLGIFWFNLRDVSFGGCLSQMFFIHFFTAMESIVLVAMAFDRYVAICNPLRYTMILTSKIISIIAGIAILRSLYMVLPLVLLLLRLPFCGHRIIPHTYCEHMGIARLACASIKVNIMYGLGNISLLLLDVLLIGLSYVRILYMVFHLPSWEARLKALNTCGSHIGVILAFFTPAFFSFLTHRFGHNVPQYIHIILANLYVVVPPALNPVIYGVKTKQIRERVLKIFFKKDS</sequence>
<evidence type="ECO:0000313" key="12">
    <source>
        <dbReference type="RefSeq" id="XP_004717166.1"/>
    </source>
</evidence>
<keyword evidence="8 12" id="KW-0675">Receptor</keyword>
<feature type="domain" description="G-protein coupled receptors family 1 profile" evidence="10">
    <location>
        <begin position="43"/>
        <end position="293"/>
    </location>
</feature>
<dbReference type="SUPFAM" id="SSF81321">
    <property type="entry name" value="Family A G protein-coupled receptor-like"/>
    <property type="match status" value="1"/>
</dbReference>
<keyword evidence="2 9" id="KW-0716">Sensory transduction</keyword>
<evidence type="ECO:0000313" key="11">
    <source>
        <dbReference type="Proteomes" id="UP000694863"/>
    </source>
</evidence>
<feature type="transmembrane region" description="Helical" evidence="9">
    <location>
        <begin position="272"/>
        <end position="295"/>
    </location>
</feature>
<dbReference type="PROSITE" id="PS50262">
    <property type="entry name" value="G_PROTEIN_RECEP_F1_2"/>
    <property type="match status" value="1"/>
</dbReference>
<evidence type="ECO:0000256" key="8">
    <source>
        <dbReference type="RuleBase" id="RU000688"/>
    </source>
</evidence>
<keyword evidence="6 9" id="KW-0472">Membrane</keyword>
<dbReference type="InterPro" id="IPR000276">
    <property type="entry name" value="GPCR_Rhodpsn"/>
</dbReference>
<gene>
    <name evidence="12" type="primary">LOC101640873</name>
</gene>
<evidence type="ECO:0000256" key="2">
    <source>
        <dbReference type="ARBA" id="ARBA00022606"/>
    </source>
</evidence>
<keyword evidence="3 8" id="KW-0812">Transmembrane</keyword>
<accession>A0ABM0J8F1</accession>
<dbReference type="InterPro" id="IPR050402">
    <property type="entry name" value="OR51/52/56-like"/>
</dbReference>
<feature type="transmembrane region" description="Helical" evidence="9">
    <location>
        <begin position="62"/>
        <end position="84"/>
    </location>
</feature>
<proteinExistence type="inferred from homology"/>
<protein>
    <recommendedName>
        <fullName evidence="9">Olfactory receptor</fullName>
    </recommendedName>
</protein>
<dbReference type="InterPro" id="IPR000725">
    <property type="entry name" value="Olfact_rcpt"/>
</dbReference>
<dbReference type="PANTHER" id="PTHR26450">
    <property type="entry name" value="OLFACTORY RECEPTOR 56B1-RELATED"/>
    <property type="match status" value="1"/>
</dbReference>
<name>A0ABM0J8F1_ECHTE</name>
<organism evidence="11 12">
    <name type="scientific">Echinops telfairi</name>
    <name type="common">Lesser hedgehog tenrec</name>
    <dbReference type="NCBI Taxonomy" id="9371"/>
    <lineage>
        <taxon>Eukaryota</taxon>
        <taxon>Metazoa</taxon>
        <taxon>Chordata</taxon>
        <taxon>Craniata</taxon>
        <taxon>Vertebrata</taxon>
        <taxon>Euteleostomi</taxon>
        <taxon>Mammalia</taxon>
        <taxon>Eutheria</taxon>
        <taxon>Afrotheria</taxon>
        <taxon>Tenrecidae</taxon>
        <taxon>Tenrecinae</taxon>
        <taxon>Echinops</taxon>
    </lineage>
</organism>
<evidence type="ECO:0000256" key="5">
    <source>
        <dbReference type="ARBA" id="ARBA00022989"/>
    </source>
</evidence>
<keyword evidence="5 9" id="KW-1133">Transmembrane helix</keyword>
<evidence type="ECO:0000256" key="7">
    <source>
        <dbReference type="ARBA" id="ARBA00023224"/>
    </source>
</evidence>
<dbReference type="PANTHER" id="PTHR26450:SF170">
    <property type="entry name" value="OLFACTORY RECEPTOR 52E8"/>
    <property type="match status" value="1"/>
</dbReference>
<dbReference type="Pfam" id="PF13853">
    <property type="entry name" value="7tm_4"/>
    <property type="match status" value="1"/>
</dbReference>
<comment type="subcellular location">
    <subcellularLocation>
        <location evidence="9">Cell membrane</location>
        <topology evidence="9">Multi-pass membrane protein</topology>
    </subcellularLocation>
    <subcellularLocation>
        <location evidence="1">Membrane</location>
        <topology evidence="1">Multi-pass membrane protein</topology>
    </subcellularLocation>
</comment>
<dbReference type="PROSITE" id="PS00237">
    <property type="entry name" value="G_PROTEIN_RECEP_F1_1"/>
    <property type="match status" value="1"/>
</dbReference>
<feature type="transmembrane region" description="Helical" evidence="9">
    <location>
        <begin position="142"/>
        <end position="166"/>
    </location>
</feature>
<feature type="transmembrane region" description="Helical" evidence="9">
    <location>
        <begin position="239"/>
        <end position="260"/>
    </location>
</feature>
<evidence type="ECO:0000259" key="10">
    <source>
        <dbReference type="PROSITE" id="PS50262"/>
    </source>
</evidence>
<evidence type="ECO:0000256" key="4">
    <source>
        <dbReference type="ARBA" id="ARBA00022725"/>
    </source>
</evidence>
<keyword evidence="7 8" id="KW-0807">Transducer</keyword>
<evidence type="ECO:0000256" key="9">
    <source>
        <dbReference type="RuleBase" id="RU363047"/>
    </source>
</evidence>
<keyword evidence="11" id="KW-1185">Reference proteome</keyword>
<feature type="transmembrane region" description="Helical" evidence="9">
    <location>
        <begin position="104"/>
        <end position="122"/>
    </location>
</feature>
<dbReference type="GeneID" id="101640873"/>
<dbReference type="RefSeq" id="XP_004717166.1">
    <property type="nucleotide sequence ID" value="XM_004717109.3"/>
</dbReference>
<dbReference type="Proteomes" id="UP000694863">
    <property type="component" value="Unplaced"/>
</dbReference>
<comment type="similarity">
    <text evidence="8">Belongs to the G-protein coupled receptor 1 family.</text>
</comment>
<feature type="transmembrane region" description="Helical" evidence="9">
    <location>
        <begin position="205"/>
        <end position="227"/>
    </location>
</feature>
<evidence type="ECO:0000256" key="6">
    <source>
        <dbReference type="ARBA" id="ARBA00023136"/>
    </source>
</evidence>
<keyword evidence="4 9" id="KW-0552">Olfaction</keyword>
<keyword evidence="9" id="KW-1003">Cell membrane</keyword>
<dbReference type="PRINTS" id="PR00245">
    <property type="entry name" value="OLFACTORYR"/>
</dbReference>
<feature type="transmembrane region" description="Helical" evidence="9">
    <location>
        <begin position="25"/>
        <end position="50"/>
    </location>
</feature>
<evidence type="ECO:0000256" key="3">
    <source>
        <dbReference type="ARBA" id="ARBA00022692"/>
    </source>
</evidence>
<reference evidence="12" key="1">
    <citation type="submission" date="2025-08" db="UniProtKB">
        <authorList>
            <consortium name="RefSeq"/>
        </authorList>
    </citation>
    <scope>IDENTIFICATION</scope>
</reference>
<keyword evidence="8" id="KW-0297">G-protein coupled receptor</keyword>
<dbReference type="Gene3D" id="1.20.1070.10">
    <property type="entry name" value="Rhodopsin 7-helix transmembrane proteins"/>
    <property type="match status" value="1"/>
</dbReference>
<dbReference type="PRINTS" id="PR00237">
    <property type="entry name" value="GPCRRHODOPSN"/>
</dbReference>
<evidence type="ECO:0000256" key="1">
    <source>
        <dbReference type="ARBA" id="ARBA00004141"/>
    </source>
</evidence>